<feature type="domain" description="Glycoside hydrolase family 31 TIM barrel" evidence="8">
    <location>
        <begin position="426"/>
        <end position="810"/>
    </location>
</feature>
<dbReference type="Pfam" id="PF21365">
    <property type="entry name" value="Glyco_hydro_31_3rd"/>
    <property type="match status" value="1"/>
</dbReference>
<evidence type="ECO:0000256" key="6">
    <source>
        <dbReference type="SAM" id="MobiDB-lite"/>
    </source>
</evidence>
<keyword evidence="4 5" id="KW-0326">Glycosidase</keyword>
<dbReference type="InterPro" id="IPR000322">
    <property type="entry name" value="Glyco_hydro_31_TIM"/>
</dbReference>
<dbReference type="InterPro" id="IPR011013">
    <property type="entry name" value="Gal_mutarotase_sf_dom"/>
</dbReference>
<dbReference type="InterPro" id="IPR048395">
    <property type="entry name" value="Glyco_hydro_31_C"/>
</dbReference>
<dbReference type="GO" id="GO:0030246">
    <property type="term" value="F:carbohydrate binding"/>
    <property type="evidence" value="ECO:0007669"/>
    <property type="project" value="InterPro"/>
</dbReference>
<feature type="region of interest" description="Disordered" evidence="6">
    <location>
        <begin position="131"/>
        <end position="153"/>
    </location>
</feature>
<dbReference type="AlphaFoldDB" id="A0AAE1B368"/>
<dbReference type="SUPFAM" id="SSF51445">
    <property type="entry name" value="(Trans)glycosidases"/>
    <property type="match status" value="1"/>
</dbReference>
<dbReference type="CDD" id="cd06602">
    <property type="entry name" value="GH31_MGAM_SI_GAA"/>
    <property type="match status" value="1"/>
</dbReference>
<evidence type="ECO:0000256" key="3">
    <source>
        <dbReference type="ARBA" id="ARBA00023180"/>
    </source>
</evidence>
<sequence>MPCFNGMLSDAIRYVIESPICWGQLLSSSHYDHGWLIWPTSMAMGMPHSDVTAEVCNLTFFEDPDDKKKIVQAYKVLEALVYSDLLQSNFEMANFSQRNKRLTLIVVAIIIGIAIIAAIAIPLALRDRGGNNNEDESSNDGSPSESQATIGIQPSDCFPDAEGDSSKVSDSACRSRGCKYDAKADNTPVCSFYDKGYRLKVTKITATDFGFTINLEQVGSAPFGGDISSWVFKFENKGDNIARFTFDTADGKRYKVPKSMNLQDGISLTPNYNFKITNNESFAFQITRKETGTVIWDSDSIVLSDQYLQASTILPSTNVYGLGEQKHESLRHELFKTWPAFSRDQPPSFDDEANLYSVHPFYTCIEDKKGNTHGVLLLNSNAQEYAFSTLPSLTFRTIGGILDFYLFLGPTPENVIQQYTGVIGRPSIPPYWALGFQLCRYGYNNLSNLMDAVQSTAMYEIPHDVQYVDIDHMDTQMIFTVDERNFPDLNTYFKELRENGMRIIYILDPCLIANQTNYAPYDRLKAIDGFIKWENPSDVDDNSKDETGAMLGYVWPRGKTVFPDFMKVKVQEEWKNIIKEYRKSLVFDGLWIDMNEPANFGTNEERPWNWPEDEKPYWSLKCPKNSLEDPPYRTKVGFKWDKKGKQARLSDKTLCMGGIQGDNGQYRHYDVHSLFGWSQTKPTIEAAREATGERSIVISRSTFPGSGQHAGHWLGDNVSQWKDLHRSIIGILEFNMFGIPYIGADICGFFDDTTPELCKRWMQLGAFYTFSRNHNTLGAKPQGPGQMGDEVGKASRDIMRVRYQLLPYLYLLFNEAHLHGSTVIRPLHHEFPTDQTALSVDKQFMWGSCLLISPILEQGQTELVYYLPKGKWYNYFMFALEESEGVQKKVPVDADSMPLLHLRGGCIIIQQEYANNTHFSRQKPLTILAALDKSNNASGSFFWDDGVGIDTIGSGNYYKADIVLADSSMTLTVNYKPEKETSWTSVDFENLTVLGVDATIQSVKLQEPLKNQAKNLSFKQNGKVLNIELSGIGITQYDSFEVMWSIKAS</sequence>
<evidence type="ECO:0000256" key="2">
    <source>
        <dbReference type="ARBA" id="ARBA00022801"/>
    </source>
</evidence>
<feature type="domain" description="Glycosyl hydrolase family 31 C-terminal" evidence="9">
    <location>
        <begin position="820"/>
        <end position="908"/>
    </location>
</feature>
<dbReference type="PANTHER" id="PTHR22762:SF133">
    <property type="entry name" value="P-TYPE DOMAIN-CONTAINING PROTEIN"/>
    <property type="match status" value="1"/>
</dbReference>
<dbReference type="GO" id="GO:0004558">
    <property type="term" value="F:alpha-1,4-glucosidase activity"/>
    <property type="evidence" value="ECO:0007669"/>
    <property type="project" value="TreeGrafter"/>
</dbReference>
<dbReference type="EMBL" id="JAWDGP010000638">
    <property type="protein sequence ID" value="KAK3798693.1"/>
    <property type="molecule type" value="Genomic_DNA"/>
</dbReference>
<dbReference type="InterPro" id="IPR013780">
    <property type="entry name" value="Glyco_hydro_b"/>
</dbReference>
<accession>A0AAE1B368</accession>
<protein>
    <submittedName>
        <fullName evidence="10">Uncharacterized protein</fullName>
    </submittedName>
</protein>
<keyword evidence="3" id="KW-0325">Glycoprotein</keyword>
<dbReference type="InterPro" id="IPR017853">
    <property type="entry name" value="GH"/>
</dbReference>
<dbReference type="Gene3D" id="3.20.20.80">
    <property type="entry name" value="Glycosidases"/>
    <property type="match status" value="1"/>
</dbReference>
<reference evidence="10" key="1">
    <citation type="journal article" date="2023" name="G3 (Bethesda)">
        <title>A reference genome for the long-term kleptoplast-retaining sea slug Elysia crispata morphotype clarki.</title>
        <authorList>
            <person name="Eastman K.E."/>
            <person name="Pendleton A.L."/>
            <person name="Shaikh M.A."/>
            <person name="Suttiyut T."/>
            <person name="Ogas R."/>
            <person name="Tomko P."/>
            <person name="Gavelis G."/>
            <person name="Widhalm J.R."/>
            <person name="Wisecaver J.H."/>
        </authorList>
    </citation>
    <scope>NUCLEOTIDE SEQUENCE</scope>
    <source>
        <strain evidence="10">ECLA1</strain>
    </source>
</reference>
<dbReference type="GO" id="GO:0005975">
    <property type="term" value="P:carbohydrate metabolic process"/>
    <property type="evidence" value="ECO:0007669"/>
    <property type="project" value="InterPro"/>
</dbReference>
<gene>
    <name evidence="10" type="ORF">RRG08_029473</name>
</gene>
<comment type="caution">
    <text evidence="10">The sequence shown here is derived from an EMBL/GenBank/DDBJ whole genome shotgun (WGS) entry which is preliminary data.</text>
</comment>
<keyword evidence="7" id="KW-0472">Membrane</keyword>
<dbReference type="SUPFAM" id="SSF51011">
    <property type="entry name" value="Glycosyl hydrolase domain"/>
    <property type="match status" value="1"/>
</dbReference>
<keyword evidence="7" id="KW-1133">Transmembrane helix</keyword>
<evidence type="ECO:0000256" key="7">
    <source>
        <dbReference type="SAM" id="Phobius"/>
    </source>
</evidence>
<dbReference type="PANTHER" id="PTHR22762">
    <property type="entry name" value="ALPHA-GLUCOSIDASE"/>
    <property type="match status" value="1"/>
</dbReference>
<keyword evidence="7" id="KW-0812">Transmembrane</keyword>
<evidence type="ECO:0000259" key="8">
    <source>
        <dbReference type="Pfam" id="PF01055"/>
    </source>
</evidence>
<proteinExistence type="inferred from homology"/>
<evidence type="ECO:0000313" key="11">
    <source>
        <dbReference type="Proteomes" id="UP001283361"/>
    </source>
</evidence>
<dbReference type="SUPFAM" id="SSF74650">
    <property type="entry name" value="Galactose mutarotase-like"/>
    <property type="match status" value="1"/>
</dbReference>
<name>A0AAE1B368_9GAST</name>
<dbReference type="CDD" id="cd14752">
    <property type="entry name" value="GH31_N"/>
    <property type="match status" value="1"/>
</dbReference>
<keyword evidence="2 5" id="KW-0378">Hydrolase</keyword>
<dbReference type="Pfam" id="PF01055">
    <property type="entry name" value="Glyco_hydro_31_2nd"/>
    <property type="match status" value="1"/>
</dbReference>
<organism evidence="10 11">
    <name type="scientific">Elysia crispata</name>
    <name type="common">lettuce slug</name>
    <dbReference type="NCBI Taxonomy" id="231223"/>
    <lineage>
        <taxon>Eukaryota</taxon>
        <taxon>Metazoa</taxon>
        <taxon>Spiralia</taxon>
        <taxon>Lophotrochozoa</taxon>
        <taxon>Mollusca</taxon>
        <taxon>Gastropoda</taxon>
        <taxon>Heterobranchia</taxon>
        <taxon>Euthyneura</taxon>
        <taxon>Panpulmonata</taxon>
        <taxon>Sacoglossa</taxon>
        <taxon>Placobranchoidea</taxon>
        <taxon>Plakobranchidae</taxon>
        <taxon>Elysia</taxon>
    </lineage>
</organism>
<evidence type="ECO:0000256" key="5">
    <source>
        <dbReference type="RuleBase" id="RU361185"/>
    </source>
</evidence>
<dbReference type="Proteomes" id="UP001283361">
    <property type="component" value="Unassembled WGS sequence"/>
</dbReference>
<dbReference type="PROSITE" id="PS00129">
    <property type="entry name" value="GLYCOSYL_HYDROL_F31_1"/>
    <property type="match status" value="1"/>
</dbReference>
<evidence type="ECO:0000256" key="1">
    <source>
        <dbReference type="ARBA" id="ARBA00007806"/>
    </source>
</evidence>
<evidence type="ECO:0000256" key="4">
    <source>
        <dbReference type="ARBA" id="ARBA00023295"/>
    </source>
</evidence>
<dbReference type="Gene3D" id="2.60.40.1760">
    <property type="entry name" value="glycosyl hydrolase (family 31)"/>
    <property type="match status" value="1"/>
</dbReference>
<dbReference type="Gene3D" id="2.60.40.1180">
    <property type="entry name" value="Golgi alpha-mannosidase II"/>
    <property type="match status" value="2"/>
</dbReference>
<comment type="similarity">
    <text evidence="1 5">Belongs to the glycosyl hydrolase 31 family.</text>
</comment>
<evidence type="ECO:0000259" key="9">
    <source>
        <dbReference type="Pfam" id="PF21365"/>
    </source>
</evidence>
<evidence type="ECO:0000313" key="10">
    <source>
        <dbReference type="EMBL" id="KAK3798693.1"/>
    </source>
</evidence>
<keyword evidence="11" id="KW-1185">Reference proteome</keyword>
<feature type="transmembrane region" description="Helical" evidence="7">
    <location>
        <begin position="102"/>
        <end position="125"/>
    </location>
</feature>
<dbReference type="InterPro" id="IPR030458">
    <property type="entry name" value="Glyco_hydro_31_AS"/>
</dbReference>